<sequence>MSHTEECQDAFEVSKELSAKYVPDPKRLPIWLTRTLGKTGFSIQMRNNVYIISASETFDIAKLAEYCGYQGGPGSLRSRRSNVSEKSAGRIAVK</sequence>
<dbReference type="EMBL" id="MU032347">
    <property type="protein sequence ID" value="KAF3765542.1"/>
    <property type="molecule type" value="Genomic_DNA"/>
</dbReference>
<dbReference type="RefSeq" id="XP_040776503.1">
    <property type="nucleotide sequence ID" value="XM_040923309.1"/>
</dbReference>
<name>A0A9P5CPL3_CRYP1</name>
<keyword evidence="3" id="KW-1185">Reference proteome</keyword>
<gene>
    <name evidence="2" type="ORF">M406DRAFT_355964</name>
</gene>
<protein>
    <submittedName>
        <fullName evidence="2">Uncharacterized protein</fullName>
    </submittedName>
</protein>
<evidence type="ECO:0000313" key="2">
    <source>
        <dbReference type="EMBL" id="KAF3765542.1"/>
    </source>
</evidence>
<evidence type="ECO:0000256" key="1">
    <source>
        <dbReference type="SAM" id="MobiDB-lite"/>
    </source>
</evidence>
<accession>A0A9P5CPL3</accession>
<dbReference type="Proteomes" id="UP000803844">
    <property type="component" value="Unassembled WGS sequence"/>
</dbReference>
<proteinExistence type="predicted"/>
<reference evidence="2" key="1">
    <citation type="journal article" date="2020" name="Phytopathology">
        <title>Genome sequence of the chestnut blight fungus Cryphonectria parasitica EP155: A fundamental resource for an archetypical invasive plant pathogen.</title>
        <authorList>
            <person name="Crouch J.A."/>
            <person name="Dawe A."/>
            <person name="Aerts A."/>
            <person name="Barry K."/>
            <person name="Churchill A.C.L."/>
            <person name="Grimwood J."/>
            <person name="Hillman B."/>
            <person name="Milgroom M.G."/>
            <person name="Pangilinan J."/>
            <person name="Smith M."/>
            <person name="Salamov A."/>
            <person name="Schmutz J."/>
            <person name="Yadav J."/>
            <person name="Grigoriev I.V."/>
            <person name="Nuss D."/>
        </authorList>
    </citation>
    <scope>NUCLEOTIDE SEQUENCE</scope>
    <source>
        <strain evidence="2">EP155</strain>
    </source>
</reference>
<dbReference type="GeneID" id="63840438"/>
<feature type="region of interest" description="Disordered" evidence="1">
    <location>
        <begin position="73"/>
        <end position="94"/>
    </location>
</feature>
<organism evidence="2 3">
    <name type="scientific">Cryphonectria parasitica (strain ATCC 38755 / EP155)</name>
    <dbReference type="NCBI Taxonomy" id="660469"/>
    <lineage>
        <taxon>Eukaryota</taxon>
        <taxon>Fungi</taxon>
        <taxon>Dikarya</taxon>
        <taxon>Ascomycota</taxon>
        <taxon>Pezizomycotina</taxon>
        <taxon>Sordariomycetes</taxon>
        <taxon>Sordariomycetidae</taxon>
        <taxon>Diaporthales</taxon>
        <taxon>Cryphonectriaceae</taxon>
        <taxon>Cryphonectria-Endothia species complex</taxon>
        <taxon>Cryphonectria</taxon>
    </lineage>
</organism>
<dbReference type="AlphaFoldDB" id="A0A9P5CPL3"/>
<comment type="caution">
    <text evidence="2">The sequence shown here is derived from an EMBL/GenBank/DDBJ whole genome shotgun (WGS) entry which is preliminary data.</text>
</comment>
<evidence type="ECO:0000313" key="3">
    <source>
        <dbReference type="Proteomes" id="UP000803844"/>
    </source>
</evidence>